<dbReference type="EMBL" id="JAUSTP010000010">
    <property type="protein sequence ID" value="MDQ0189742.1"/>
    <property type="molecule type" value="Genomic_DNA"/>
</dbReference>
<protein>
    <submittedName>
        <fullName evidence="1">Cytoskeletal protein CcmA (Bactofilin family)</fullName>
    </submittedName>
</protein>
<proteinExistence type="predicted"/>
<comment type="caution">
    <text evidence="1">The sequence shown here is derived from an EMBL/GenBank/DDBJ whole genome shotgun (WGS) entry which is preliminary data.</text>
</comment>
<accession>A0ABT9XHG0</accession>
<sequence>MAHKEDAKPSLRIMGTSVSAGGAYRRVSVMGEATVEGHLHTDTLKVMGEMAVTGNVHAARARVMGTCGVEGTWTGQELALLGDLTVRGDCSLDRFHARGVFIIDGLLSADRVSIHLYGSSRVEEIGGEEIEVRRRRQLAKSAAGHQLRATVIEGDSVVLENTLAKVVRGKNVIVGRGCVIDVVEYQDTFSRRADAVVGECRQL</sequence>
<dbReference type="RefSeq" id="WP_274456728.1">
    <property type="nucleotide sequence ID" value="NZ_CP067097.1"/>
</dbReference>
<keyword evidence="2" id="KW-1185">Reference proteome</keyword>
<evidence type="ECO:0000313" key="2">
    <source>
        <dbReference type="Proteomes" id="UP001232973"/>
    </source>
</evidence>
<evidence type="ECO:0000313" key="1">
    <source>
        <dbReference type="EMBL" id="MDQ0189742.1"/>
    </source>
</evidence>
<organism evidence="1 2">
    <name type="scientific">Alicyclobacillus cycloheptanicus</name>
    <dbReference type="NCBI Taxonomy" id="1457"/>
    <lineage>
        <taxon>Bacteria</taxon>
        <taxon>Bacillati</taxon>
        <taxon>Bacillota</taxon>
        <taxon>Bacilli</taxon>
        <taxon>Bacillales</taxon>
        <taxon>Alicyclobacillaceae</taxon>
        <taxon>Alicyclobacillus</taxon>
    </lineage>
</organism>
<name>A0ABT9XHG0_9BACL</name>
<reference evidence="1 2" key="1">
    <citation type="submission" date="2023-07" db="EMBL/GenBank/DDBJ databases">
        <title>Genomic Encyclopedia of Type Strains, Phase IV (KMG-IV): sequencing the most valuable type-strain genomes for metagenomic binning, comparative biology and taxonomic classification.</title>
        <authorList>
            <person name="Goeker M."/>
        </authorList>
    </citation>
    <scope>NUCLEOTIDE SEQUENCE [LARGE SCALE GENOMIC DNA]</scope>
    <source>
        <strain evidence="1 2">DSM 4006</strain>
    </source>
</reference>
<dbReference type="Proteomes" id="UP001232973">
    <property type="component" value="Unassembled WGS sequence"/>
</dbReference>
<gene>
    <name evidence="1" type="ORF">J2S03_001589</name>
</gene>